<reference evidence="5" key="1">
    <citation type="submission" date="2017-02" db="UniProtKB">
        <authorList>
            <consortium name="WormBaseParasite"/>
        </authorList>
    </citation>
    <scope>IDENTIFICATION</scope>
</reference>
<name>A0A0M3I2T2_ASCLU</name>
<keyword evidence="2" id="KW-0812">Transmembrane</keyword>
<protein>
    <recommendedName>
        <fullName evidence="1">Major sperm protein</fullName>
    </recommendedName>
</protein>
<feature type="transmembrane region" description="Helical" evidence="2">
    <location>
        <begin position="88"/>
        <end position="106"/>
    </location>
</feature>
<dbReference type="InterPro" id="IPR008962">
    <property type="entry name" value="PapD-like_sf"/>
</dbReference>
<dbReference type="WBParaSite" id="ALUE_0001085301-mRNA-1">
    <property type="protein sequence ID" value="ALUE_0001085301-mRNA-1"/>
    <property type="gene ID" value="ALUE_0001085301"/>
</dbReference>
<comment type="function">
    <text evidence="1">Central component in molecular interactions underlying sperm crawling. Forms an extensive filament system that extends from sperm villipoda, along the leading edge of the pseudopod.</text>
</comment>
<keyword evidence="2" id="KW-0472">Membrane</keyword>
<sequence>MKVTTTLEIRDEAGVPAVSLIRGTSPDRTSKRKTLRNVFSLSMILIATVVLNSQYAQAVCNVCTVIPACIFSFAQLSDRNTRTFAYKATLFYWTISGVLLASDSVFVDSMGYFLGKFLLLTALFLNAVHQHRVSRRLNERQQRHTQADASLITARTLTNANYQWKQTRSSLEILDNMRWATSANSISTASSASVHSIGFIAFADVGCTIGESSLNTLDCAKGNARQGADGEIRGGSDGIIAAISSLAESMDAVSGIIVKEKLKPNLSSETARVDDLVVSLAQDPPSKSIQLIIDEHGNVIAKPSENVTFAAPLTDPITVIITNNFKCSIAWAFRTNAVERLIAEPTSGILPSGAVTTFKLGLAQMPPMNKLLSDRIAIDYNAVHEPIATFDRVPLQTAQPTHNRLKLDVHYEF</sequence>
<keyword evidence="1" id="KW-0963">Cytoplasm</keyword>
<dbReference type="Proteomes" id="UP000036681">
    <property type="component" value="Unplaced"/>
</dbReference>
<dbReference type="Pfam" id="PF00635">
    <property type="entry name" value="Motile_Sperm"/>
    <property type="match status" value="1"/>
</dbReference>
<dbReference type="PROSITE" id="PS50202">
    <property type="entry name" value="MSP"/>
    <property type="match status" value="1"/>
</dbReference>
<evidence type="ECO:0000313" key="4">
    <source>
        <dbReference type="Proteomes" id="UP000036681"/>
    </source>
</evidence>
<feature type="transmembrane region" description="Helical" evidence="2">
    <location>
        <begin position="34"/>
        <end position="50"/>
    </location>
</feature>
<feature type="domain" description="MSP" evidence="3">
    <location>
        <begin position="298"/>
        <end position="413"/>
    </location>
</feature>
<evidence type="ECO:0000313" key="5">
    <source>
        <dbReference type="WBParaSite" id="ALUE_0001085301-mRNA-1"/>
    </source>
</evidence>
<dbReference type="InterPro" id="IPR000535">
    <property type="entry name" value="MSP_dom"/>
</dbReference>
<feature type="transmembrane region" description="Helical" evidence="2">
    <location>
        <begin position="56"/>
        <end position="76"/>
    </location>
</feature>
<proteinExistence type="predicted"/>
<dbReference type="InterPro" id="IPR013783">
    <property type="entry name" value="Ig-like_fold"/>
</dbReference>
<dbReference type="Gene3D" id="2.60.40.10">
    <property type="entry name" value="Immunoglobulins"/>
    <property type="match status" value="1"/>
</dbReference>
<evidence type="ECO:0000256" key="2">
    <source>
        <dbReference type="SAM" id="Phobius"/>
    </source>
</evidence>
<keyword evidence="1" id="KW-0206">Cytoskeleton</keyword>
<keyword evidence="4" id="KW-1185">Reference proteome</keyword>
<evidence type="ECO:0000256" key="1">
    <source>
        <dbReference type="RuleBase" id="RU003425"/>
    </source>
</evidence>
<dbReference type="SUPFAM" id="SSF49354">
    <property type="entry name" value="PapD-like"/>
    <property type="match status" value="1"/>
</dbReference>
<evidence type="ECO:0000259" key="3">
    <source>
        <dbReference type="PROSITE" id="PS50202"/>
    </source>
</evidence>
<dbReference type="AlphaFoldDB" id="A0A0M3I2T2"/>
<organism evidence="4 5">
    <name type="scientific">Ascaris lumbricoides</name>
    <name type="common">Giant roundworm</name>
    <dbReference type="NCBI Taxonomy" id="6252"/>
    <lineage>
        <taxon>Eukaryota</taxon>
        <taxon>Metazoa</taxon>
        <taxon>Ecdysozoa</taxon>
        <taxon>Nematoda</taxon>
        <taxon>Chromadorea</taxon>
        <taxon>Rhabditida</taxon>
        <taxon>Spirurina</taxon>
        <taxon>Ascaridomorpha</taxon>
        <taxon>Ascaridoidea</taxon>
        <taxon>Ascarididae</taxon>
        <taxon>Ascaris</taxon>
    </lineage>
</organism>
<keyword evidence="2" id="KW-1133">Transmembrane helix</keyword>
<accession>A0A0M3I2T2</accession>